<organism evidence="1 2">
    <name type="scientific">Paenibacillus tyrfis</name>
    <dbReference type="NCBI Taxonomy" id="1501230"/>
    <lineage>
        <taxon>Bacteria</taxon>
        <taxon>Bacillati</taxon>
        <taxon>Bacillota</taxon>
        <taxon>Bacilli</taxon>
        <taxon>Bacillales</taxon>
        <taxon>Paenibacillaceae</taxon>
        <taxon>Paenibacillus</taxon>
    </lineage>
</organism>
<dbReference type="Pfam" id="PF03318">
    <property type="entry name" value="ETX_MTX2"/>
    <property type="match status" value="1"/>
</dbReference>
<dbReference type="Proteomes" id="UP000028123">
    <property type="component" value="Unassembled WGS sequence"/>
</dbReference>
<proteinExistence type="predicted"/>
<keyword evidence="2" id="KW-1185">Reference proteome</keyword>
<dbReference type="EMBL" id="JNVM01000014">
    <property type="protein sequence ID" value="KEQ24734.1"/>
    <property type="molecule type" value="Genomic_DNA"/>
</dbReference>
<dbReference type="RefSeq" id="WP_036684385.1">
    <property type="nucleotide sequence ID" value="NZ_JNVM01000014.1"/>
</dbReference>
<evidence type="ECO:0000313" key="1">
    <source>
        <dbReference type="EMBL" id="KEQ24734.1"/>
    </source>
</evidence>
<dbReference type="AlphaFoldDB" id="A0A081P211"/>
<reference evidence="1 2" key="1">
    <citation type="submission" date="2014-06" db="EMBL/GenBank/DDBJ databases">
        <title>Draft genome sequence of Paenibacillus sp. MSt1.</title>
        <authorList>
            <person name="Aw Y.K."/>
            <person name="Ong K.S."/>
            <person name="Gan H.M."/>
            <person name="Lee S.M."/>
        </authorList>
    </citation>
    <scope>NUCLEOTIDE SEQUENCE [LARGE SCALE GENOMIC DNA]</scope>
    <source>
        <strain evidence="1 2">MSt1</strain>
    </source>
</reference>
<protein>
    <submittedName>
        <fullName evidence="1">Uncharacterized protein</fullName>
    </submittedName>
</protein>
<dbReference type="Gene3D" id="2.170.15.10">
    <property type="entry name" value="Proaerolysin, chain A, domain 3"/>
    <property type="match status" value="1"/>
</dbReference>
<dbReference type="InterPro" id="IPR004991">
    <property type="entry name" value="Aerolysin-like"/>
</dbReference>
<gene>
    <name evidence="1" type="ORF">ET33_06550</name>
</gene>
<name>A0A081P211_9BACL</name>
<sequence>MTEGQNNTLDVLLQDVFEDDKTLDLNDEIRKWVAAYCKAEGKYNSFYREEDKQFPIRFDKPIVEVKEGFVLKIEQSWTMSRICKNDTLTPVESNLSYQRTASTKYSTNTTQGIKKTDSIKFSGGIKVPFEKDSTGMNGEVTITNEFNFSESTTFEQTRISKFSERYTSITPEYHMSEVKYSLAMVNANIPLKLTIQLKGFFEFYVRDSFFGQRYSVRADIGELLTGRYPDYTPPEELIKIGSDAEYGNSDILQFKGSQNYHLNGAIFSYFENSDNPLRAGSNDPKFSFQLGSTFQETKLVKVYPEQGFHVE</sequence>
<evidence type="ECO:0000313" key="2">
    <source>
        <dbReference type="Proteomes" id="UP000028123"/>
    </source>
</evidence>
<comment type="caution">
    <text evidence="1">The sequence shown here is derived from an EMBL/GenBank/DDBJ whole genome shotgun (WGS) entry which is preliminary data.</text>
</comment>
<dbReference type="SUPFAM" id="SSF56973">
    <property type="entry name" value="Aerolisin/ETX pore-forming domain"/>
    <property type="match status" value="1"/>
</dbReference>
<accession>A0A081P211</accession>